<dbReference type="EMBL" id="PKPP01005663">
    <property type="protein sequence ID" value="PWA59291.1"/>
    <property type="molecule type" value="Genomic_DNA"/>
</dbReference>
<gene>
    <name evidence="1" type="ORF">CTI12_AA394780</name>
</gene>
<comment type="caution">
    <text evidence="1">The sequence shown here is derived from an EMBL/GenBank/DDBJ whole genome shotgun (WGS) entry which is preliminary data.</text>
</comment>
<dbReference type="OrthoDB" id="414175at2759"/>
<dbReference type="PANTHER" id="PTHR10811">
    <property type="entry name" value="FRINGE-RELATED"/>
    <property type="match status" value="1"/>
</dbReference>
<dbReference type="Gene3D" id="3.90.550.50">
    <property type="match status" value="1"/>
</dbReference>
<dbReference type="InterPro" id="IPR006740">
    <property type="entry name" value="DUF604"/>
</dbReference>
<dbReference type="Pfam" id="PF04646">
    <property type="entry name" value="DUF604"/>
    <property type="match status" value="1"/>
</dbReference>
<sequence>MLTQMCKKSRTRTICKSMIKISLLLSLIIFILGLILSTNPCSQGTHFLPNFKLDYSMYTHNSLYPSSETTPTNISHIVFGIASVVKTWPTKRHYVESWWKPNITRGFLFLDQAPKNLPWPPTSPPVRVCNATTNKKGNPHVIRIAQVVEETFKTENKGVRWYVIGDEDTVFFLDNLVEVLKKYDHNGYYFIGMNSESVISNSLFSFGMGFGGAGIAFSRPLAEILVKNLDVCLERYQYIRFSDRVLQSCVADLGVSVTQEKGFHQIDLHSNISGLLSAHPQTPLVSLHHLDRVEPLFPAMDRPQSLQHLMKAAKADQSRLLQQSICYNYRKNWSISVSWGYSVQIYENTIPPSLLQVPLQTFTQWRKGAWPAFMMNTRPLSNDSSEMPHYFYFDSVEEPSTDGGRGMRGQVVTSYVRRFPRQLPCLVNGNHSADHVEKIMVISPVTRLEMEGTRRECCDVVQSDKANATTIKIRPCMKYELLE</sequence>
<keyword evidence="2" id="KW-1185">Reference proteome</keyword>
<name>A0A2U1MDE0_ARTAN</name>
<accession>A0A2U1MDE0</accession>
<reference evidence="1 2" key="1">
    <citation type="journal article" date="2018" name="Mol. Plant">
        <title>The genome of Artemisia annua provides insight into the evolution of Asteraceae family and artemisinin biosynthesis.</title>
        <authorList>
            <person name="Shen Q."/>
            <person name="Zhang L."/>
            <person name="Liao Z."/>
            <person name="Wang S."/>
            <person name="Yan T."/>
            <person name="Shi P."/>
            <person name="Liu M."/>
            <person name="Fu X."/>
            <person name="Pan Q."/>
            <person name="Wang Y."/>
            <person name="Lv Z."/>
            <person name="Lu X."/>
            <person name="Zhang F."/>
            <person name="Jiang W."/>
            <person name="Ma Y."/>
            <person name="Chen M."/>
            <person name="Hao X."/>
            <person name="Li L."/>
            <person name="Tang Y."/>
            <person name="Lv G."/>
            <person name="Zhou Y."/>
            <person name="Sun X."/>
            <person name="Brodelius P.E."/>
            <person name="Rose J.K.C."/>
            <person name="Tang K."/>
        </authorList>
    </citation>
    <scope>NUCLEOTIDE SEQUENCE [LARGE SCALE GENOMIC DNA]</scope>
    <source>
        <strain evidence="2">cv. Huhao1</strain>
        <tissue evidence="1">Leaf</tissue>
    </source>
</reference>
<evidence type="ECO:0008006" key="3">
    <source>
        <dbReference type="Google" id="ProtNLM"/>
    </source>
</evidence>
<dbReference type="STRING" id="35608.A0A2U1MDE0"/>
<dbReference type="Proteomes" id="UP000245207">
    <property type="component" value="Unassembled WGS sequence"/>
</dbReference>
<dbReference type="AlphaFoldDB" id="A0A2U1MDE0"/>
<organism evidence="1 2">
    <name type="scientific">Artemisia annua</name>
    <name type="common">Sweet wormwood</name>
    <dbReference type="NCBI Taxonomy" id="35608"/>
    <lineage>
        <taxon>Eukaryota</taxon>
        <taxon>Viridiplantae</taxon>
        <taxon>Streptophyta</taxon>
        <taxon>Embryophyta</taxon>
        <taxon>Tracheophyta</taxon>
        <taxon>Spermatophyta</taxon>
        <taxon>Magnoliopsida</taxon>
        <taxon>eudicotyledons</taxon>
        <taxon>Gunneridae</taxon>
        <taxon>Pentapetalae</taxon>
        <taxon>asterids</taxon>
        <taxon>campanulids</taxon>
        <taxon>Asterales</taxon>
        <taxon>Asteraceae</taxon>
        <taxon>Asteroideae</taxon>
        <taxon>Anthemideae</taxon>
        <taxon>Artemisiinae</taxon>
        <taxon>Artemisia</taxon>
    </lineage>
</organism>
<protein>
    <recommendedName>
        <fullName evidence="3">Fringe-related protein</fullName>
    </recommendedName>
</protein>
<evidence type="ECO:0000313" key="2">
    <source>
        <dbReference type="Proteomes" id="UP000245207"/>
    </source>
</evidence>
<proteinExistence type="predicted"/>
<evidence type="ECO:0000313" key="1">
    <source>
        <dbReference type="EMBL" id="PWA59291.1"/>
    </source>
</evidence>